<dbReference type="SUPFAM" id="SSF53335">
    <property type="entry name" value="S-adenosyl-L-methionine-dependent methyltransferases"/>
    <property type="match status" value="1"/>
</dbReference>
<comment type="caution">
    <text evidence="4">The sequence shown here is derived from an EMBL/GenBank/DDBJ whole genome shotgun (WGS) entry which is preliminary data.</text>
</comment>
<reference evidence="4 5" key="1">
    <citation type="submission" date="2020-07" db="EMBL/GenBank/DDBJ databases">
        <authorList>
            <person name="Criscuolo A."/>
        </authorList>
    </citation>
    <scope>NUCLEOTIDE SEQUENCE [LARGE SCALE GENOMIC DNA]</scope>
    <source>
        <strain evidence="4">CIP107946</strain>
    </source>
</reference>
<keyword evidence="5" id="KW-1185">Reference proteome</keyword>
<accession>A0A6V7R4N8</accession>
<keyword evidence="2 4" id="KW-0808">Transferase</keyword>
<gene>
    <name evidence="4" type="primary">rsmC</name>
    <name evidence="4" type="ORF">JEOPIN946_00193</name>
</gene>
<dbReference type="Proteomes" id="UP000588186">
    <property type="component" value="Unassembled WGS sequence"/>
</dbReference>
<protein>
    <submittedName>
        <fullName evidence="4">Ribosomal RNA small subunit methyltransferase C</fullName>
    </submittedName>
</protein>
<dbReference type="Pfam" id="PF05175">
    <property type="entry name" value="MTS"/>
    <property type="match status" value="1"/>
</dbReference>
<dbReference type="GO" id="GO:0032259">
    <property type="term" value="P:methylation"/>
    <property type="evidence" value="ECO:0007669"/>
    <property type="project" value="UniProtKB-KW"/>
</dbReference>
<evidence type="ECO:0000256" key="2">
    <source>
        <dbReference type="ARBA" id="ARBA00022679"/>
    </source>
</evidence>
<dbReference type="RefSeq" id="WP_186076037.1">
    <property type="nucleotide sequence ID" value="NZ_CAJEWB010000004.1"/>
</dbReference>
<name>A0A6V7R4N8_9BACL</name>
<dbReference type="InterPro" id="IPR007848">
    <property type="entry name" value="Small_mtfrase_dom"/>
</dbReference>
<dbReference type="PANTHER" id="PTHR47816:SF4">
    <property type="entry name" value="RIBOSOMAL RNA SMALL SUBUNIT METHYLTRANSFERASE C"/>
    <property type="match status" value="1"/>
</dbReference>
<proteinExistence type="predicted"/>
<evidence type="ECO:0000313" key="4">
    <source>
        <dbReference type="EMBL" id="CAD2071995.1"/>
    </source>
</evidence>
<keyword evidence="1 4" id="KW-0489">Methyltransferase</keyword>
<dbReference type="InterPro" id="IPR046977">
    <property type="entry name" value="RsmC/RlmG"/>
</dbReference>
<evidence type="ECO:0000259" key="3">
    <source>
        <dbReference type="Pfam" id="PF05175"/>
    </source>
</evidence>
<feature type="domain" description="Methyltransferase small" evidence="3">
    <location>
        <begin position="26"/>
        <end position="192"/>
    </location>
</feature>
<dbReference type="CDD" id="cd02440">
    <property type="entry name" value="AdoMet_MTases"/>
    <property type="match status" value="1"/>
</dbReference>
<sequence>MSHYYTTDDTAHVYQRIKHTFRGKTYIFKTDRGVFSKDAVDYGSNVLIEAVIDTVESPSDFIDMGSGYGAISVIIADHFKTKPLMVEVNRDAIDVSLENLEVNQVTGQVMERESYDVTDFRTDLYVTNPPFRVGKKVVMEILQDGFNRLNSGGLFYMVVQKKQGMPSYKKELERLFGNVEIVRKDKGYYILKAFKETKI</sequence>
<dbReference type="InterPro" id="IPR029063">
    <property type="entry name" value="SAM-dependent_MTases_sf"/>
</dbReference>
<dbReference type="GO" id="GO:0008757">
    <property type="term" value="F:S-adenosylmethionine-dependent methyltransferase activity"/>
    <property type="evidence" value="ECO:0007669"/>
    <property type="project" value="InterPro"/>
</dbReference>
<dbReference type="EMBL" id="CAJEWB010000004">
    <property type="protein sequence ID" value="CAD2071995.1"/>
    <property type="molecule type" value="Genomic_DNA"/>
</dbReference>
<organism evidence="4 5">
    <name type="scientific">Phocicoccus pinnipedialis</name>
    <dbReference type="NCBI Taxonomy" id="110845"/>
    <lineage>
        <taxon>Bacteria</taxon>
        <taxon>Bacillati</taxon>
        <taxon>Bacillota</taxon>
        <taxon>Bacilli</taxon>
        <taxon>Bacillales</taxon>
        <taxon>Salinicoccaceae</taxon>
        <taxon>Phocicoccus</taxon>
    </lineage>
</organism>
<dbReference type="PANTHER" id="PTHR47816">
    <property type="entry name" value="RIBOSOMAL RNA SMALL SUBUNIT METHYLTRANSFERASE C"/>
    <property type="match status" value="1"/>
</dbReference>
<evidence type="ECO:0000256" key="1">
    <source>
        <dbReference type="ARBA" id="ARBA00022603"/>
    </source>
</evidence>
<evidence type="ECO:0000313" key="5">
    <source>
        <dbReference type="Proteomes" id="UP000588186"/>
    </source>
</evidence>
<dbReference type="Gene3D" id="3.40.50.150">
    <property type="entry name" value="Vaccinia Virus protein VP39"/>
    <property type="match status" value="1"/>
</dbReference>
<dbReference type="AlphaFoldDB" id="A0A6V7R4N8"/>